<keyword evidence="6" id="KW-0805">Transcription regulation</keyword>
<dbReference type="GO" id="GO:0005634">
    <property type="term" value="C:nucleus"/>
    <property type="evidence" value="ECO:0007669"/>
    <property type="project" value="UniProtKB-SubCell"/>
</dbReference>
<keyword evidence="14" id="KW-1185">Reference proteome</keyword>
<name>A0A7N2LN06_QUELO</name>
<proteinExistence type="predicted"/>
<dbReference type="PANTHER" id="PTHR46481:SF8">
    <property type="entry name" value="ZINC FINGER BED DOMAIN-CONTAINING PROTEIN RICESLEEPER 1-LIKE"/>
    <property type="match status" value="1"/>
</dbReference>
<dbReference type="InterPro" id="IPR025525">
    <property type="entry name" value="hAT-like_transposase_RNase-H"/>
</dbReference>
<dbReference type="SUPFAM" id="SSF57667">
    <property type="entry name" value="beta-beta-alpha zinc fingers"/>
    <property type="match status" value="1"/>
</dbReference>
<keyword evidence="9" id="KW-0539">Nucleus</keyword>
<dbReference type="InParanoid" id="A0A7N2LN06"/>
<dbReference type="Pfam" id="PF14372">
    <property type="entry name" value="hAT-like_RNase-H"/>
    <property type="match status" value="1"/>
</dbReference>
<feature type="region of interest" description="Disordered" evidence="11">
    <location>
        <begin position="115"/>
        <end position="134"/>
    </location>
</feature>
<organism evidence="13 14">
    <name type="scientific">Quercus lobata</name>
    <name type="common">Valley oak</name>
    <dbReference type="NCBI Taxonomy" id="97700"/>
    <lineage>
        <taxon>Eukaryota</taxon>
        <taxon>Viridiplantae</taxon>
        <taxon>Streptophyta</taxon>
        <taxon>Embryophyta</taxon>
        <taxon>Tracheophyta</taxon>
        <taxon>Spermatophyta</taxon>
        <taxon>Magnoliopsida</taxon>
        <taxon>eudicotyledons</taxon>
        <taxon>Gunneridae</taxon>
        <taxon>Pentapetalae</taxon>
        <taxon>rosids</taxon>
        <taxon>fabids</taxon>
        <taxon>Fagales</taxon>
        <taxon>Fagaceae</taxon>
        <taxon>Quercus</taxon>
    </lineage>
</organism>
<accession>A0A7N2LN06</accession>
<evidence type="ECO:0000256" key="3">
    <source>
        <dbReference type="ARBA" id="ARBA00022723"/>
    </source>
</evidence>
<evidence type="ECO:0000256" key="7">
    <source>
        <dbReference type="ARBA" id="ARBA00023125"/>
    </source>
</evidence>
<dbReference type="SMART" id="SM00614">
    <property type="entry name" value="ZnF_BED"/>
    <property type="match status" value="1"/>
</dbReference>
<dbReference type="InterPro" id="IPR012337">
    <property type="entry name" value="RNaseH-like_sf"/>
</dbReference>
<keyword evidence="3" id="KW-0479">Metal-binding</keyword>
<protein>
    <recommendedName>
        <fullName evidence="12">BED-type domain-containing protein</fullName>
    </recommendedName>
</protein>
<evidence type="ECO:0000256" key="8">
    <source>
        <dbReference type="ARBA" id="ARBA00023163"/>
    </source>
</evidence>
<dbReference type="Pfam" id="PF05699">
    <property type="entry name" value="Dimer_Tnp_hAT"/>
    <property type="match status" value="1"/>
</dbReference>
<evidence type="ECO:0000256" key="5">
    <source>
        <dbReference type="ARBA" id="ARBA00022833"/>
    </source>
</evidence>
<dbReference type="AlphaFoldDB" id="A0A7N2LN06"/>
<dbReference type="SUPFAM" id="SSF140996">
    <property type="entry name" value="Hermes dimerisation domain"/>
    <property type="match status" value="1"/>
</dbReference>
<dbReference type="InterPro" id="IPR008906">
    <property type="entry name" value="HATC_C_dom"/>
</dbReference>
<feature type="domain" description="BED-type" evidence="12">
    <location>
        <begin position="168"/>
        <end position="213"/>
    </location>
</feature>
<keyword evidence="5" id="KW-0862">Zinc</keyword>
<keyword evidence="8" id="KW-0804">Transcription</keyword>
<evidence type="ECO:0000256" key="11">
    <source>
        <dbReference type="SAM" id="MobiDB-lite"/>
    </source>
</evidence>
<dbReference type="GO" id="GO:0003677">
    <property type="term" value="F:DNA binding"/>
    <property type="evidence" value="ECO:0007669"/>
    <property type="project" value="UniProtKB-KW"/>
</dbReference>
<dbReference type="Proteomes" id="UP000594261">
    <property type="component" value="Chromosome 5"/>
</dbReference>
<dbReference type="PROSITE" id="PS50808">
    <property type="entry name" value="ZF_BED"/>
    <property type="match status" value="1"/>
</dbReference>
<keyword evidence="7" id="KW-0238">DNA-binding</keyword>
<evidence type="ECO:0000256" key="2">
    <source>
        <dbReference type="ARBA" id="ARBA00011738"/>
    </source>
</evidence>
<evidence type="ECO:0000259" key="12">
    <source>
        <dbReference type="PROSITE" id="PS50808"/>
    </source>
</evidence>
<comment type="subunit">
    <text evidence="2">Homodimer.</text>
</comment>
<evidence type="ECO:0000256" key="6">
    <source>
        <dbReference type="ARBA" id="ARBA00023015"/>
    </source>
</evidence>
<comment type="subcellular location">
    <subcellularLocation>
        <location evidence="1">Nucleus</location>
    </subcellularLocation>
</comment>
<reference evidence="13 14" key="1">
    <citation type="journal article" date="2016" name="G3 (Bethesda)">
        <title>First Draft Assembly and Annotation of the Genome of a California Endemic Oak Quercus lobata Nee (Fagaceae).</title>
        <authorList>
            <person name="Sork V.L."/>
            <person name="Fitz-Gibbon S.T."/>
            <person name="Puiu D."/>
            <person name="Crepeau M."/>
            <person name="Gugger P.F."/>
            <person name="Sherman R."/>
            <person name="Stevens K."/>
            <person name="Langley C.H."/>
            <person name="Pellegrini M."/>
            <person name="Salzberg S.L."/>
        </authorList>
    </citation>
    <scope>NUCLEOTIDE SEQUENCE [LARGE SCALE GENOMIC DNA]</scope>
    <source>
        <strain evidence="13 14">cv. SW786</strain>
    </source>
</reference>
<evidence type="ECO:0000313" key="14">
    <source>
        <dbReference type="Proteomes" id="UP000594261"/>
    </source>
</evidence>
<evidence type="ECO:0000256" key="9">
    <source>
        <dbReference type="ARBA" id="ARBA00023242"/>
    </source>
</evidence>
<keyword evidence="4 10" id="KW-0863">Zinc-finger</keyword>
<dbReference type="GO" id="GO:0008270">
    <property type="term" value="F:zinc ion binding"/>
    <property type="evidence" value="ECO:0007669"/>
    <property type="project" value="UniProtKB-KW"/>
</dbReference>
<evidence type="ECO:0000256" key="4">
    <source>
        <dbReference type="ARBA" id="ARBA00022771"/>
    </source>
</evidence>
<dbReference type="OMA" id="PAYIMAM"/>
<reference evidence="13" key="2">
    <citation type="submission" date="2021-01" db="UniProtKB">
        <authorList>
            <consortium name="EnsemblPlants"/>
        </authorList>
    </citation>
    <scope>IDENTIFICATION</scope>
</reference>
<dbReference type="InterPro" id="IPR003656">
    <property type="entry name" value="Znf_BED"/>
</dbReference>
<dbReference type="EMBL" id="LRBV02000005">
    <property type="status" value="NOT_ANNOTATED_CDS"/>
    <property type="molecule type" value="Genomic_DNA"/>
</dbReference>
<dbReference type="GO" id="GO:0046983">
    <property type="term" value="F:protein dimerization activity"/>
    <property type="evidence" value="ECO:0007669"/>
    <property type="project" value="InterPro"/>
</dbReference>
<evidence type="ECO:0000256" key="1">
    <source>
        <dbReference type="ARBA" id="ARBA00004123"/>
    </source>
</evidence>
<dbReference type="Gramene" id="QL05p039535:mrna">
    <property type="protein sequence ID" value="QL05p039535:mrna"/>
    <property type="gene ID" value="QL05p039535"/>
</dbReference>
<evidence type="ECO:0000313" key="13">
    <source>
        <dbReference type="EnsemblPlants" id="QL05p039535:mrna"/>
    </source>
</evidence>
<dbReference type="EnsemblPlants" id="QL05p039535:mrna">
    <property type="protein sequence ID" value="QL05p039535:mrna"/>
    <property type="gene ID" value="QL05p039535"/>
</dbReference>
<evidence type="ECO:0000256" key="10">
    <source>
        <dbReference type="PROSITE-ProRule" id="PRU00027"/>
    </source>
</evidence>
<sequence length="763" mass="86371">MLSVHRTQWYMFTRAVQRFFDPPKPIGSDRPASQRVNPKQRIGVLSASLVCRTKGAVRRLSAFKHDRGFAFLVNTQQRIEVLLASLVCRTKAAVRRLLAFKRGDRGFAFLVMEPSTNAPPSQTTPAAQAGPAVQAEPVPTPINAEALPPRPSDKTKVSEIAVDCGNNRKKSTAWDHFEKIKISEGQFKAVCHYCQKTYRANSKGHGTTNLLNHTPNCVKNPNRASLKGQQTLAFEPKMNGEEGFKLVPTAFTVEASRKALAEMIIIDELPFRFVEGYGFQKYSTTLQPKLQIRDIPSHQTVARDVISIYGVEREKLREALKGRRVCLTTDTWTSIQNLNYMSLTGHFIDDDWNLHKRILNFCLVEDHRGETIGRKIEMCLREWGVDGIFTLTVDNASSNGATIKFLQTVTKDWKGTILEHEFLHMRCCAHILNLIVGDGMKEIDASIAKVREAVRTFVGFLKLFYNATKKFSGSLYVTSNTFFDEMFVIQENIAHLIKSQNHLLKNMATKMEAKFEKYWGKGDKINKLLYVAVVLDPRKKMRFLKFSFFEIYGNEVANEMVDLVGNFMARLYDDYSRVDSPNVVLPSENERTHMEGDTVGCSDPYAMVNSRYERFLEVEKSIGCSNEMEKYLAENCESRRDGKFEILRWWKANSDRYPVLSKMARDVLAVPVSTVASESAFSTGGRILDPFRSSLSPLMVQNLICAQNWLQAHVPISFRKSKDEMEALEDEFHELVLNQATTAASSSSCSNKGGTRTTVNIDE</sequence>
<dbReference type="InterPro" id="IPR036236">
    <property type="entry name" value="Znf_C2H2_sf"/>
</dbReference>
<dbReference type="SUPFAM" id="SSF53098">
    <property type="entry name" value="Ribonuclease H-like"/>
    <property type="match status" value="1"/>
</dbReference>
<dbReference type="InterPro" id="IPR052035">
    <property type="entry name" value="ZnF_BED_domain_contain"/>
</dbReference>
<dbReference type="PANTHER" id="PTHR46481">
    <property type="entry name" value="ZINC FINGER BED DOMAIN-CONTAINING PROTEIN 4"/>
    <property type="match status" value="1"/>
</dbReference>
<dbReference type="Pfam" id="PF02892">
    <property type="entry name" value="zf-BED"/>
    <property type="match status" value="1"/>
</dbReference>